<proteinExistence type="predicted"/>
<organism evidence="1 2">
    <name type="scientific">Kuenenia stuttgartiensis</name>
    <dbReference type="NCBI Taxonomy" id="174633"/>
    <lineage>
        <taxon>Bacteria</taxon>
        <taxon>Pseudomonadati</taxon>
        <taxon>Planctomycetota</taxon>
        <taxon>Candidatus Brocadiia</taxon>
        <taxon>Candidatus Brocadiales</taxon>
        <taxon>Candidatus Brocadiaceae</taxon>
        <taxon>Candidatus Kuenenia</taxon>
    </lineage>
</organism>
<dbReference type="Proteomes" id="UP000501926">
    <property type="component" value="Chromosome"/>
</dbReference>
<dbReference type="EMBL" id="CP049055">
    <property type="protein sequence ID" value="QII13905.1"/>
    <property type="molecule type" value="Genomic_DNA"/>
</dbReference>
<protein>
    <submittedName>
        <fullName evidence="1">Uncharacterized protein</fullName>
    </submittedName>
</protein>
<evidence type="ECO:0000313" key="1">
    <source>
        <dbReference type="EMBL" id="QII13905.1"/>
    </source>
</evidence>
<evidence type="ECO:0000313" key="2">
    <source>
        <dbReference type="Proteomes" id="UP000501926"/>
    </source>
</evidence>
<reference evidence="1 2" key="1">
    <citation type="submission" date="2020-02" db="EMBL/GenBank/DDBJ databases">
        <title>Newly sequenced genome of strain CSTR1 showed variability in Candidatus Kuenenia stuttgartiensis genomes.</title>
        <authorList>
            <person name="Ding C."/>
            <person name="Adrian L."/>
        </authorList>
    </citation>
    <scope>NUCLEOTIDE SEQUENCE [LARGE SCALE GENOMIC DNA]</scope>
    <source>
        <strain evidence="1 2">CSTR1</strain>
    </source>
</reference>
<sequence>MEFIELYFEDSAEFVKFAEEFRESIKYLIQMNRQNITGYKQVLTEISKTRVVFAELDDFFRKADENIFHDPDDPRDGIGRLPGPDRLMLLIPCVFNRLEEDISKCRECENVTIIIESLQVLKEGINSILTYYLRDDVEDAINLLSNVLSKMDKLSSQKSQSGIRFLSDIARIAPDFQIFLNMLEGFRENRRIRPSEPEADTSWSPECWLDYYMEQARLEEPIIAVVDAEGLSVASLEKGMQLMMEESAQRDKMMEKQFIAYELMKKRDAAFNPEHPERFLDISLIPDIREEDGDEDYEVRVVDLRYEEMEEEPPEPWASSLPELCDWNKFTHESSFDDSEFYRKDFEDDPVYSLLKPFVHNLFKCLKQDYLRQDKESKKEEHQMRSPLEHYLILLALKAQVRISSCEVWVESVGHEAPRKGVYLFAMECLGRIAEAIERFSPEHHYHLATEAGNIKKQIEKIF</sequence>
<dbReference type="RefSeq" id="WP_164995542.1">
    <property type="nucleotide sequence ID" value="NZ_CP049055.1"/>
</dbReference>
<gene>
    <name evidence="1" type="ORF">KsCSTR_45260</name>
</gene>
<dbReference type="AlphaFoldDB" id="A0A6G7GWL1"/>
<accession>A0A6G7GWL1</accession>
<name>A0A6G7GWL1_KUEST</name>